<dbReference type="Pfam" id="PF00171">
    <property type="entry name" value="Aldedh"/>
    <property type="match status" value="1"/>
</dbReference>
<sequence>MTACIDSAAFDSIKSYIDHAHSSPKLKIIGGGKCDRSKGYYIEPTIVECSDPSDKIMKEEIFGPVLAVYPFPDSKMDEVLSSVKDATPFGLTGSVFATDKEFIKKALVDLRYAAGNFYINDKSTGAVVNQQPFGGARHSGTNDKAGGPHFILKWTSALSVKETHVPMNEWRHPYMD</sequence>
<name>A0A183J3J0_9BILA</name>
<keyword evidence="2" id="KW-0520">NAD</keyword>
<dbReference type="EMBL" id="UZAM01014077">
    <property type="protein sequence ID" value="VDP31799.1"/>
    <property type="molecule type" value="Genomic_DNA"/>
</dbReference>
<dbReference type="InterPro" id="IPR015590">
    <property type="entry name" value="Aldehyde_DH_dom"/>
</dbReference>
<dbReference type="OrthoDB" id="5322683at2759"/>
<evidence type="ECO:0000313" key="6">
    <source>
        <dbReference type="WBParaSite" id="SBAD_0001080401-mRNA-1"/>
    </source>
</evidence>
<dbReference type="GO" id="GO:0010133">
    <property type="term" value="P:L-proline catabolic process to L-glutamate"/>
    <property type="evidence" value="ECO:0007669"/>
    <property type="project" value="TreeGrafter"/>
</dbReference>
<dbReference type="WBParaSite" id="SBAD_0001080401-mRNA-1">
    <property type="protein sequence ID" value="SBAD_0001080401-mRNA-1"/>
    <property type="gene ID" value="SBAD_0001080401"/>
</dbReference>
<dbReference type="PANTHER" id="PTHR42862">
    <property type="entry name" value="DELTA-1-PYRROLINE-5-CARBOXYLATE DEHYDROGENASE 1, ISOFORM A-RELATED"/>
    <property type="match status" value="1"/>
</dbReference>
<evidence type="ECO:0000256" key="1">
    <source>
        <dbReference type="ARBA" id="ARBA00023002"/>
    </source>
</evidence>
<dbReference type="PANTHER" id="PTHR42862:SF1">
    <property type="entry name" value="DELTA-1-PYRROLINE-5-CARBOXYLATE DEHYDROGENASE 2, ISOFORM A-RELATED"/>
    <property type="match status" value="1"/>
</dbReference>
<dbReference type="InterPro" id="IPR016161">
    <property type="entry name" value="Ald_DH/histidinol_DH"/>
</dbReference>
<dbReference type="Gene3D" id="3.40.605.10">
    <property type="entry name" value="Aldehyde Dehydrogenase, Chain A, domain 1"/>
    <property type="match status" value="1"/>
</dbReference>
<evidence type="ECO:0000313" key="4">
    <source>
        <dbReference type="EMBL" id="VDP31799.1"/>
    </source>
</evidence>
<dbReference type="Proteomes" id="UP000270296">
    <property type="component" value="Unassembled WGS sequence"/>
</dbReference>
<evidence type="ECO:0000259" key="3">
    <source>
        <dbReference type="Pfam" id="PF00171"/>
    </source>
</evidence>
<reference evidence="4 5" key="2">
    <citation type="submission" date="2018-11" db="EMBL/GenBank/DDBJ databases">
        <authorList>
            <consortium name="Pathogen Informatics"/>
        </authorList>
    </citation>
    <scope>NUCLEOTIDE SEQUENCE [LARGE SCALE GENOMIC DNA]</scope>
</reference>
<evidence type="ECO:0000313" key="5">
    <source>
        <dbReference type="Proteomes" id="UP000270296"/>
    </source>
</evidence>
<dbReference type="SUPFAM" id="SSF53720">
    <property type="entry name" value="ALDH-like"/>
    <property type="match status" value="1"/>
</dbReference>
<evidence type="ECO:0000256" key="2">
    <source>
        <dbReference type="ARBA" id="ARBA00023027"/>
    </source>
</evidence>
<feature type="domain" description="Aldehyde dehydrogenase" evidence="3">
    <location>
        <begin position="1"/>
        <end position="156"/>
    </location>
</feature>
<protein>
    <submittedName>
        <fullName evidence="6">Aldedh domain-containing protein</fullName>
    </submittedName>
</protein>
<dbReference type="InterPro" id="IPR050485">
    <property type="entry name" value="Proline_metab_enzyme"/>
</dbReference>
<dbReference type="Gene3D" id="3.40.309.10">
    <property type="entry name" value="Aldehyde Dehydrogenase, Chain A, domain 2"/>
    <property type="match status" value="1"/>
</dbReference>
<dbReference type="InterPro" id="IPR016163">
    <property type="entry name" value="Ald_DH_C"/>
</dbReference>
<accession>A0A183J3J0</accession>
<dbReference type="InterPro" id="IPR016162">
    <property type="entry name" value="Ald_DH_N"/>
</dbReference>
<dbReference type="AlphaFoldDB" id="A0A183J3J0"/>
<dbReference type="GO" id="GO:0005759">
    <property type="term" value="C:mitochondrial matrix"/>
    <property type="evidence" value="ECO:0007669"/>
    <property type="project" value="TreeGrafter"/>
</dbReference>
<gene>
    <name evidence="4" type="ORF">SBAD_LOCUS10438</name>
</gene>
<reference evidence="6" key="1">
    <citation type="submission" date="2016-06" db="UniProtKB">
        <authorList>
            <consortium name="WormBaseParasite"/>
        </authorList>
    </citation>
    <scope>IDENTIFICATION</scope>
</reference>
<keyword evidence="5" id="KW-1185">Reference proteome</keyword>
<proteinExistence type="predicted"/>
<dbReference type="GO" id="GO:0003842">
    <property type="term" value="F:L-glutamate gamma-semialdehyde dehydrogenase activity"/>
    <property type="evidence" value="ECO:0007669"/>
    <property type="project" value="TreeGrafter"/>
</dbReference>
<organism evidence="6">
    <name type="scientific">Soboliphyme baturini</name>
    <dbReference type="NCBI Taxonomy" id="241478"/>
    <lineage>
        <taxon>Eukaryota</taxon>
        <taxon>Metazoa</taxon>
        <taxon>Ecdysozoa</taxon>
        <taxon>Nematoda</taxon>
        <taxon>Enoplea</taxon>
        <taxon>Dorylaimia</taxon>
        <taxon>Dioctophymatida</taxon>
        <taxon>Dioctophymatoidea</taxon>
        <taxon>Soboliphymatidae</taxon>
        <taxon>Soboliphyme</taxon>
    </lineage>
</organism>
<keyword evidence="1" id="KW-0560">Oxidoreductase</keyword>